<dbReference type="AlphaFoldDB" id="A0A8C8YGZ6"/>
<evidence type="ECO:0000256" key="1">
    <source>
        <dbReference type="SAM" id="MobiDB-lite"/>
    </source>
</evidence>
<accession>A0A8C8YGZ6</accession>
<dbReference type="Proteomes" id="UP000694414">
    <property type="component" value="Unplaced"/>
</dbReference>
<dbReference type="GeneTree" id="ENSGT01130000278374"/>
<protein>
    <recommendedName>
        <fullName evidence="4">Embryonic testis differentiation protein homolog A</fullName>
    </recommendedName>
</protein>
<reference evidence="2" key="2">
    <citation type="submission" date="2025-09" db="UniProtKB">
        <authorList>
            <consortium name="Ensembl"/>
        </authorList>
    </citation>
    <scope>IDENTIFICATION</scope>
</reference>
<evidence type="ECO:0000313" key="3">
    <source>
        <dbReference type="Proteomes" id="UP000694414"/>
    </source>
</evidence>
<dbReference type="Ensembl" id="ENSPSMT00000002597.1">
    <property type="protein sequence ID" value="ENSPSMP00000002203.1"/>
    <property type="gene ID" value="ENSPSMG00000001683.1"/>
</dbReference>
<sequence length="60" mass="7006">MEQEPSKVPPKEPALSIKRKSRKSSPHPQVSKNVLYFLIGRQLGRPRHDIDLAQWVWMLT</sequence>
<feature type="region of interest" description="Disordered" evidence="1">
    <location>
        <begin position="1"/>
        <end position="28"/>
    </location>
</feature>
<organism evidence="2 3">
    <name type="scientific">Prolemur simus</name>
    <name type="common">Greater bamboo lemur</name>
    <name type="synonym">Hapalemur simus</name>
    <dbReference type="NCBI Taxonomy" id="1328070"/>
    <lineage>
        <taxon>Eukaryota</taxon>
        <taxon>Metazoa</taxon>
        <taxon>Chordata</taxon>
        <taxon>Craniata</taxon>
        <taxon>Vertebrata</taxon>
        <taxon>Euteleostomi</taxon>
        <taxon>Mammalia</taxon>
        <taxon>Eutheria</taxon>
        <taxon>Euarchontoglires</taxon>
        <taxon>Primates</taxon>
        <taxon>Strepsirrhini</taxon>
        <taxon>Lemuriformes</taxon>
        <taxon>Lemuridae</taxon>
        <taxon>Prolemur</taxon>
    </lineage>
</organism>
<keyword evidence="3" id="KW-1185">Reference proteome</keyword>
<evidence type="ECO:0000313" key="2">
    <source>
        <dbReference type="Ensembl" id="ENSPSMP00000002203.1"/>
    </source>
</evidence>
<evidence type="ECO:0008006" key="4">
    <source>
        <dbReference type="Google" id="ProtNLM"/>
    </source>
</evidence>
<reference evidence="2" key="1">
    <citation type="submission" date="2025-08" db="UniProtKB">
        <authorList>
            <consortium name="Ensembl"/>
        </authorList>
    </citation>
    <scope>IDENTIFICATION</scope>
</reference>
<proteinExistence type="predicted"/>
<name>A0A8C8YGZ6_PROSS</name>